<evidence type="ECO:0000256" key="4">
    <source>
        <dbReference type="ARBA" id="ARBA00022833"/>
    </source>
</evidence>
<dbReference type="CDD" id="cd08071">
    <property type="entry name" value="MPN_DUF2466"/>
    <property type="match status" value="1"/>
</dbReference>
<keyword evidence="4" id="KW-0862">Zinc</keyword>
<accession>A0A562SX73</accession>
<dbReference type="Pfam" id="PF04002">
    <property type="entry name" value="RadC"/>
    <property type="match status" value="1"/>
</dbReference>
<dbReference type="Proteomes" id="UP000316167">
    <property type="component" value="Unassembled WGS sequence"/>
</dbReference>
<evidence type="ECO:0000256" key="2">
    <source>
        <dbReference type="ARBA" id="ARBA00022723"/>
    </source>
</evidence>
<dbReference type="Gene3D" id="3.40.140.10">
    <property type="entry name" value="Cytidine Deaminase, domain 2"/>
    <property type="match status" value="1"/>
</dbReference>
<name>A0A562SX73_9BACT</name>
<dbReference type="InterPro" id="IPR025657">
    <property type="entry name" value="RadC_JAB"/>
</dbReference>
<dbReference type="PANTHER" id="PTHR30471">
    <property type="entry name" value="DNA REPAIR PROTEIN RADC"/>
    <property type="match status" value="1"/>
</dbReference>
<feature type="domain" description="MPN" evidence="6">
    <location>
        <begin position="32"/>
        <end position="157"/>
    </location>
</feature>
<evidence type="ECO:0000313" key="7">
    <source>
        <dbReference type="EMBL" id="TWI85763.1"/>
    </source>
</evidence>
<evidence type="ECO:0000256" key="5">
    <source>
        <dbReference type="ARBA" id="ARBA00023049"/>
    </source>
</evidence>
<evidence type="ECO:0000259" key="6">
    <source>
        <dbReference type="PROSITE" id="PS50249"/>
    </source>
</evidence>
<keyword evidence="8" id="KW-1185">Reference proteome</keyword>
<proteinExistence type="predicted"/>
<dbReference type="AlphaFoldDB" id="A0A562SX73"/>
<evidence type="ECO:0000313" key="8">
    <source>
        <dbReference type="Proteomes" id="UP000316167"/>
    </source>
</evidence>
<dbReference type="OrthoDB" id="9804482at2"/>
<keyword evidence="1" id="KW-0645">Protease</keyword>
<comment type="caution">
    <text evidence="7">The sequence shown here is derived from an EMBL/GenBank/DDBJ whole genome shotgun (WGS) entry which is preliminary data.</text>
</comment>
<dbReference type="InterPro" id="IPR001405">
    <property type="entry name" value="UPF0758"/>
</dbReference>
<keyword evidence="3" id="KW-0378">Hydrolase</keyword>
<keyword evidence="2" id="KW-0479">Metal-binding</keyword>
<organism evidence="7 8">
    <name type="scientific">Lacibacter cauensis</name>
    <dbReference type="NCBI Taxonomy" id="510947"/>
    <lineage>
        <taxon>Bacteria</taxon>
        <taxon>Pseudomonadati</taxon>
        <taxon>Bacteroidota</taxon>
        <taxon>Chitinophagia</taxon>
        <taxon>Chitinophagales</taxon>
        <taxon>Chitinophagaceae</taxon>
        <taxon>Lacibacter</taxon>
    </lineage>
</organism>
<dbReference type="GO" id="GO:0006508">
    <property type="term" value="P:proteolysis"/>
    <property type="evidence" value="ECO:0007669"/>
    <property type="project" value="UniProtKB-KW"/>
</dbReference>
<dbReference type="PROSITE" id="PS01302">
    <property type="entry name" value="UPF0758"/>
    <property type="match status" value="1"/>
</dbReference>
<gene>
    <name evidence="7" type="ORF">IQ13_0931</name>
</gene>
<dbReference type="GO" id="GO:0046872">
    <property type="term" value="F:metal ion binding"/>
    <property type="evidence" value="ECO:0007669"/>
    <property type="project" value="UniProtKB-KW"/>
</dbReference>
<dbReference type="InterPro" id="IPR037518">
    <property type="entry name" value="MPN"/>
</dbReference>
<keyword evidence="5" id="KW-0482">Metalloprotease</keyword>
<dbReference type="InterPro" id="IPR020891">
    <property type="entry name" value="UPF0758_CS"/>
</dbReference>
<evidence type="ECO:0000256" key="3">
    <source>
        <dbReference type="ARBA" id="ARBA00022801"/>
    </source>
</evidence>
<protein>
    <submittedName>
        <fullName evidence="7">DNA repair protein RadC</fullName>
    </submittedName>
</protein>
<reference evidence="7 8" key="1">
    <citation type="journal article" date="2015" name="Stand. Genomic Sci.">
        <title>Genomic Encyclopedia of Bacterial and Archaeal Type Strains, Phase III: the genomes of soil and plant-associated and newly described type strains.</title>
        <authorList>
            <person name="Whitman W.B."/>
            <person name="Woyke T."/>
            <person name="Klenk H.P."/>
            <person name="Zhou Y."/>
            <person name="Lilburn T.G."/>
            <person name="Beck B.J."/>
            <person name="De Vos P."/>
            <person name="Vandamme P."/>
            <person name="Eisen J.A."/>
            <person name="Garrity G."/>
            <person name="Hugenholtz P."/>
            <person name="Kyrpides N.C."/>
        </authorList>
    </citation>
    <scope>NUCLEOTIDE SEQUENCE [LARGE SCALE GENOMIC DNA]</scope>
    <source>
        <strain evidence="7 8">CGMCC 1.7271</strain>
    </source>
</reference>
<evidence type="ECO:0000256" key="1">
    <source>
        <dbReference type="ARBA" id="ARBA00022670"/>
    </source>
</evidence>
<sequence>MEQQKVQLPEWTKVAEVELVYKTKVKASERPKINSSKDSYELLRQLWNFGKMEMLEEFKILLLNRGNRVMGVYEVSSGGITGTVADPRLILAAAIKSLAVGIVLCHNHPSGNLTPSRADEQLTRKIKEAAAYHDITVLDHLILTGESYLSFADEGLL</sequence>
<dbReference type="RefSeq" id="WP_144884863.1">
    <property type="nucleotide sequence ID" value="NZ_VLLE01000002.1"/>
</dbReference>
<dbReference type="EMBL" id="VLLE01000002">
    <property type="protein sequence ID" value="TWI85763.1"/>
    <property type="molecule type" value="Genomic_DNA"/>
</dbReference>
<dbReference type="PANTHER" id="PTHR30471:SF3">
    <property type="entry name" value="UPF0758 PROTEIN YEES-RELATED"/>
    <property type="match status" value="1"/>
</dbReference>
<dbReference type="PROSITE" id="PS50249">
    <property type="entry name" value="MPN"/>
    <property type="match status" value="1"/>
</dbReference>
<dbReference type="SUPFAM" id="SSF102712">
    <property type="entry name" value="JAB1/MPN domain"/>
    <property type="match status" value="1"/>
</dbReference>
<dbReference type="GO" id="GO:0008237">
    <property type="term" value="F:metallopeptidase activity"/>
    <property type="evidence" value="ECO:0007669"/>
    <property type="project" value="UniProtKB-KW"/>
</dbReference>